<keyword evidence="5" id="KW-0472">Membrane</keyword>
<dbReference type="Proteomes" id="UP000285232">
    <property type="component" value="Unassembled WGS sequence"/>
</dbReference>
<evidence type="ECO:0000313" key="8">
    <source>
        <dbReference type="Proteomes" id="UP000285232"/>
    </source>
</evidence>
<evidence type="ECO:0000256" key="3">
    <source>
        <dbReference type="SAM" id="Coils"/>
    </source>
</evidence>
<dbReference type="SUPFAM" id="SSF111369">
    <property type="entry name" value="HlyD-like secretion proteins"/>
    <property type="match status" value="2"/>
</dbReference>
<feature type="region of interest" description="Disordered" evidence="4">
    <location>
        <begin position="38"/>
        <end position="58"/>
    </location>
</feature>
<feature type="coiled-coil region" evidence="3">
    <location>
        <begin position="118"/>
        <end position="145"/>
    </location>
</feature>
<sequence length="343" mass="36620">MSLLPENFSFARKGLPILAIVGLVAAALFIFFGMPERDLEEPERDPPRATGDLADEPRVAGAGVVEPSSETIEVGTALAGLVTEVFVQPGDYVERGQPLFTVDQRAIRSRIRETGAAVQEARAALAEAQASIAEARAAENTASRQLALYRDVDDPAAVSRAEVIRAEGDASAARERRQLAESRLSAARARLESAQAQVGTAQTELGRATVRAPITGEILAVNIRPGEFLSTGGGGGNAESFIEMGQTRPLYIRIDVDEEQAPRVDLGEPALVSPRGAAERQVRATFVRAEPQVVPKTSLTNSASERVDVRVLQIIYELPEADGLFRVGQQVDAFIPATNGADE</sequence>
<dbReference type="Gene3D" id="2.40.30.170">
    <property type="match status" value="1"/>
</dbReference>
<keyword evidence="5" id="KW-0812">Transmembrane</keyword>
<dbReference type="GO" id="GO:0030313">
    <property type="term" value="C:cell envelope"/>
    <property type="evidence" value="ECO:0007669"/>
    <property type="project" value="UniProtKB-SubCell"/>
</dbReference>
<evidence type="ECO:0000256" key="5">
    <source>
        <dbReference type="SAM" id="Phobius"/>
    </source>
</evidence>
<dbReference type="Gene3D" id="1.10.287.470">
    <property type="entry name" value="Helix hairpin bin"/>
    <property type="match status" value="1"/>
</dbReference>
<accession>A0A419RQR8</accession>
<dbReference type="Gene3D" id="2.40.50.100">
    <property type="match status" value="1"/>
</dbReference>
<evidence type="ECO:0000256" key="1">
    <source>
        <dbReference type="ARBA" id="ARBA00004196"/>
    </source>
</evidence>
<proteinExistence type="predicted"/>
<dbReference type="RefSeq" id="WP_120047004.1">
    <property type="nucleotide sequence ID" value="NZ_RAHX01000001.1"/>
</dbReference>
<keyword evidence="5" id="KW-1133">Transmembrane helix</keyword>
<reference evidence="7 8" key="1">
    <citation type="journal article" date="2017" name="Int. J. Syst. Evol. Microbiol.">
        <title>Erythrobacter aquimixticola sp. nov., isolated from the junction between the ocean and a freshwater spring.</title>
        <authorList>
            <person name="Park S."/>
            <person name="Jung Y.T."/>
            <person name="Choi S.J."/>
            <person name="Yoon J.H."/>
        </authorList>
    </citation>
    <scope>NUCLEOTIDE SEQUENCE [LARGE SCALE GENOMIC DNA]</scope>
    <source>
        <strain evidence="7 8">JSSK-14</strain>
    </source>
</reference>
<dbReference type="EMBL" id="RAHX01000001">
    <property type="protein sequence ID" value="RJY08114.1"/>
    <property type="molecule type" value="Genomic_DNA"/>
</dbReference>
<dbReference type="PANTHER" id="PTHR32347">
    <property type="entry name" value="EFFLUX SYSTEM COMPONENT YKNX-RELATED"/>
    <property type="match status" value="1"/>
</dbReference>
<gene>
    <name evidence="7" type="ORF">D6201_00940</name>
</gene>
<keyword evidence="2 3" id="KW-0175">Coiled coil</keyword>
<dbReference type="PANTHER" id="PTHR32347:SF27">
    <property type="entry name" value="RND EFFLUX PUMP MEMBRANE FUSION PROTEIN BARREL-SANDWICH DOMAIN-CONTAINING PROTEIN"/>
    <property type="match status" value="1"/>
</dbReference>
<protein>
    <submittedName>
        <fullName evidence="7">Biotin/lipoyl-binding protein</fullName>
    </submittedName>
</protein>
<evidence type="ECO:0000259" key="6">
    <source>
        <dbReference type="Pfam" id="PF25917"/>
    </source>
</evidence>
<feature type="transmembrane region" description="Helical" evidence="5">
    <location>
        <begin position="15"/>
        <end position="34"/>
    </location>
</feature>
<organism evidence="7 8">
    <name type="scientific">Aurantiacibacter aquimixticola</name>
    <dbReference type="NCBI Taxonomy" id="1958945"/>
    <lineage>
        <taxon>Bacteria</taxon>
        <taxon>Pseudomonadati</taxon>
        <taxon>Pseudomonadota</taxon>
        <taxon>Alphaproteobacteria</taxon>
        <taxon>Sphingomonadales</taxon>
        <taxon>Erythrobacteraceae</taxon>
        <taxon>Aurantiacibacter</taxon>
    </lineage>
</organism>
<dbReference type="Pfam" id="PF25917">
    <property type="entry name" value="BSH_RND"/>
    <property type="match status" value="1"/>
</dbReference>
<dbReference type="OrthoDB" id="9785187at2"/>
<comment type="subcellular location">
    <subcellularLocation>
        <location evidence="1">Cell envelope</location>
    </subcellularLocation>
</comment>
<dbReference type="InterPro" id="IPR050465">
    <property type="entry name" value="UPF0194_transport"/>
</dbReference>
<feature type="domain" description="Multidrug resistance protein MdtA-like barrel-sandwich hybrid" evidence="6">
    <location>
        <begin position="70"/>
        <end position="232"/>
    </location>
</feature>
<evidence type="ECO:0000256" key="2">
    <source>
        <dbReference type="ARBA" id="ARBA00023054"/>
    </source>
</evidence>
<keyword evidence="8" id="KW-1185">Reference proteome</keyword>
<dbReference type="InterPro" id="IPR058625">
    <property type="entry name" value="MdtA-like_BSH"/>
</dbReference>
<evidence type="ECO:0000256" key="4">
    <source>
        <dbReference type="SAM" id="MobiDB-lite"/>
    </source>
</evidence>
<comment type="caution">
    <text evidence="7">The sequence shown here is derived from an EMBL/GenBank/DDBJ whole genome shotgun (WGS) entry which is preliminary data.</text>
</comment>
<evidence type="ECO:0000313" key="7">
    <source>
        <dbReference type="EMBL" id="RJY08114.1"/>
    </source>
</evidence>
<name>A0A419RQR8_9SPHN</name>
<dbReference type="AlphaFoldDB" id="A0A419RQR8"/>
<feature type="coiled-coil region" evidence="3">
    <location>
        <begin position="170"/>
        <end position="204"/>
    </location>
</feature>